<name>A0A565CTZ8_9BRAS</name>
<organism evidence="1 2">
    <name type="scientific">Arabis nemorensis</name>
    <dbReference type="NCBI Taxonomy" id="586526"/>
    <lineage>
        <taxon>Eukaryota</taxon>
        <taxon>Viridiplantae</taxon>
        <taxon>Streptophyta</taxon>
        <taxon>Embryophyta</taxon>
        <taxon>Tracheophyta</taxon>
        <taxon>Spermatophyta</taxon>
        <taxon>Magnoliopsida</taxon>
        <taxon>eudicotyledons</taxon>
        <taxon>Gunneridae</taxon>
        <taxon>Pentapetalae</taxon>
        <taxon>rosids</taxon>
        <taxon>malvids</taxon>
        <taxon>Brassicales</taxon>
        <taxon>Brassicaceae</taxon>
        <taxon>Arabideae</taxon>
        <taxon>Arabis</taxon>
    </lineage>
</organism>
<gene>
    <name evidence="1" type="ORF">ANE_LOCUS27632</name>
</gene>
<keyword evidence="2" id="KW-1185">Reference proteome</keyword>
<dbReference type="EMBL" id="CABITT030000008">
    <property type="protein sequence ID" value="VVB17188.1"/>
    <property type="molecule type" value="Genomic_DNA"/>
</dbReference>
<proteinExistence type="predicted"/>
<sequence length="57" mass="6658">MPRGGSRNVPKGPRRIDQRISKALGVKKKIEHSPFWGCRIYKHATLAKEDPFWENRL</sequence>
<comment type="caution">
    <text evidence="1">The sequence shown here is derived from an EMBL/GenBank/DDBJ whole genome shotgun (WGS) entry which is preliminary data.</text>
</comment>
<evidence type="ECO:0000313" key="1">
    <source>
        <dbReference type="EMBL" id="VVB17188.1"/>
    </source>
</evidence>
<accession>A0A565CTZ8</accession>
<dbReference type="AlphaFoldDB" id="A0A565CTZ8"/>
<evidence type="ECO:0000313" key="2">
    <source>
        <dbReference type="Proteomes" id="UP000489600"/>
    </source>
</evidence>
<reference evidence="1" key="1">
    <citation type="submission" date="2019-07" db="EMBL/GenBank/DDBJ databases">
        <authorList>
            <person name="Dittberner H."/>
        </authorList>
    </citation>
    <scope>NUCLEOTIDE SEQUENCE [LARGE SCALE GENOMIC DNA]</scope>
</reference>
<protein>
    <submittedName>
        <fullName evidence="1">Uncharacterized protein</fullName>
    </submittedName>
</protein>
<dbReference type="Proteomes" id="UP000489600">
    <property type="component" value="Unassembled WGS sequence"/>
</dbReference>